<evidence type="ECO:0000259" key="1">
    <source>
        <dbReference type="SMART" id="SM01421"/>
    </source>
</evidence>
<evidence type="ECO:0000313" key="3">
    <source>
        <dbReference type="Proteomes" id="UP000242450"/>
    </source>
</evidence>
<comment type="caution">
    <text evidence="2">The sequence shown here is derived from an EMBL/GenBank/DDBJ whole genome shotgun (WGS) entry which is preliminary data.</text>
</comment>
<dbReference type="EMBL" id="MKHE01000009">
    <property type="protein sequence ID" value="OWK11822.1"/>
    <property type="molecule type" value="Genomic_DNA"/>
</dbReference>
<proteinExistence type="predicted"/>
<sequence length="78" mass="9070">MVTSFLFLYIAYPAPLTSIRGRKPLFGEIGHTIMNLLVDLRNYQYTLHNIDQLLIHMEMGKSCIKIPRKKYNDVSIIT</sequence>
<accession>A0A212D0S7</accession>
<dbReference type="PANTHER" id="PTHR46319:SF1">
    <property type="entry name" value="ZINC FINGER FYVE DOMAIN-CONTAINING PROTEIN 16"/>
    <property type="match status" value="1"/>
</dbReference>
<gene>
    <name evidence="2" type="ORF">Celaphus_00003842</name>
</gene>
<reference evidence="2 3" key="1">
    <citation type="journal article" date="2018" name="Mol. Genet. Genomics">
        <title>The red deer Cervus elaphus genome CerEla1.0: sequencing, annotating, genes, and chromosomes.</title>
        <authorList>
            <person name="Bana N.A."/>
            <person name="Nyiri A."/>
            <person name="Nagy J."/>
            <person name="Frank K."/>
            <person name="Nagy T."/>
            <person name="Steger V."/>
            <person name="Schiller M."/>
            <person name="Lakatos P."/>
            <person name="Sugar L."/>
            <person name="Horn P."/>
            <person name="Barta E."/>
            <person name="Orosz L."/>
        </authorList>
    </citation>
    <scope>NUCLEOTIDE SEQUENCE [LARGE SCALE GENOMIC DNA]</scope>
    <source>
        <strain evidence="2">Hungarian</strain>
    </source>
</reference>
<dbReference type="OrthoDB" id="5872154at2759"/>
<dbReference type="Proteomes" id="UP000242450">
    <property type="component" value="Chromosome 9"/>
</dbReference>
<dbReference type="GO" id="GO:0006622">
    <property type="term" value="P:protein targeting to lysosome"/>
    <property type="evidence" value="ECO:0007669"/>
    <property type="project" value="TreeGrafter"/>
</dbReference>
<evidence type="ECO:0000313" key="2">
    <source>
        <dbReference type="EMBL" id="OWK11822.1"/>
    </source>
</evidence>
<dbReference type="GO" id="GO:0016197">
    <property type="term" value="P:endosomal transport"/>
    <property type="evidence" value="ECO:0007669"/>
    <property type="project" value="TreeGrafter"/>
</dbReference>
<protein>
    <submittedName>
        <fullName evidence="2">ZFYVE16</fullName>
    </submittedName>
</protein>
<dbReference type="GO" id="GO:0031901">
    <property type="term" value="C:early endosome membrane"/>
    <property type="evidence" value="ECO:0007669"/>
    <property type="project" value="TreeGrafter"/>
</dbReference>
<organism evidence="2 3">
    <name type="scientific">Cervus elaphus hippelaphus</name>
    <name type="common">European red deer</name>
    <dbReference type="NCBI Taxonomy" id="46360"/>
    <lineage>
        <taxon>Eukaryota</taxon>
        <taxon>Metazoa</taxon>
        <taxon>Chordata</taxon>
        <taxon>Craniata</taxon>
        <taxon>Vertebrata</taxon>
        <taxon>Euteleostomi</taxon>
        <taxon>Mammalia</taxon>
        <taxon>Eutheria</taxon>
        <taxon>Laurasiatheria</taxon>
        <taxon>Artiodactyla</taxon>
        <taxon>Ruminantia</taxon>
        <taxon>Pecora</taxon>
        <taxon>Cervidae</taxon>
        <taxon>Cervinae</taxon>
        <taxon>Cervus</taxon>
    </lineage>
</organism>
<dbReference type="Pfam" id="PF11979">
    <property type="entry name" value="SARA_C"/>
    <property type="match status" value="1"/>
</dbReference>
<dbReference type="AlphaFoldDB" id="A0A212D0S7"/>
<dbReference type="SMART" id="SM01421">
    <property type="entry name" value="DUF3480"/>
    <property type="match status" value="1"/>
</dbReference>
<keyword evidence="3" id="KW-1185">Reference proteome</keyword>
<dbReference type="InterPro" id="IPR022557">
    <property type="entry name" value="SARA-like_C"/>
</dbReference>
<name>A0A212D0S7_CEREH</name>
<dbReference type="PANTHER" id="PTHR46319">
    <property type="entry name" value="ZINC FINGER FYVE DOMAIN-CONTAINING PROTEIN"/>
    <property type="match status" value="1"/>
</dbReference>
<feature type="domain" description="Smad anchor for receptor activation-like C-terminal" evidence="1">
    <location>
        <begin position="3"/>
        <end position="77"/>
    </location>
</feature>